<dbReference type="InterPro" id="IPR000297">
    <property type="entry name" value="PPIase_PpiC"/>
</dbReference>
<dbReference type="GO" id="GO:0003755">
    <property type="term" value="F:peptidyl-prolyl cis-trans isomerase activity"/>
    <property type="evidence" value="ECO:0007669"/>
    <property type="project" value="UniProtKB-KW"/>
</dbReference>
<dbReference type="InterPro" id="IPR027304">
    <property type="entry name" value="Trigger_fact/SurA_dom_sf"/>
</dbReference>
<comment type="catalytic activity">
    <reaction evidence="1">
        <text>[protein]-peptidylproline (omega=180) = [protein]-peptidylproline (omega=0)</text>
        <dbReference type="Rhea" id="RHEA:16237"/>
        <dbReference type="Rhea" id="RHEA-COMP:10747"/>
        <dbReference type="Rhea" id="RHEA-COMP:10748"/>
        <dbReference type="ChEBI" id="CHEBI:83833"/>
        <dbReference type="ChEBI" id="CHEBI:83834"/>
        <dbReference type="EC" id="5.2.1.8"/>
    </reaction>
</comment>
<dbReference type="Pfam" id="PF13624">
    <property type="entry name" value="SurA_N_3"/>
    <property type="match status" value="1"/>
</dbReference>
<evidence type="ECO:0000313" key="9">
    <source>
        <dbReference type="EMBL" id="SEN83575.1"/>
    </source>
</evidence>
<protein>
    <recommendedName>
        <fullName evidence="2">peptidylprolyl isomerase</fullName>
        <ecNumber evidence="2">5.2.1.8</ecNumber>
    </recommendedName>
</protein>
<keyword evidence="7" id="KW-0812">Transmembrane</keyword>
<evidence type="ECO:0000256" key="4">
    <source>
        <dbReference type="ARBA" id="ARBA00023110"/>
    </source>
</evidence>
<dbReference type="AlphaFoldDB" id="A0A1H8JSU5"/>
<evidence type="ECO:0000256" key="6">
    <source>
        <dbReference type="PROSITE-ProRule" id="PRU00278"/>
    </source>
</evidence>
<name>A0A1H8JSU5_9BACI</name>
<reference evidence="10" key="1">
    <citation type="submission" date="2016-10" db="EMBL/GenBank/DDBJ databases">
        <authorList>
            <person name="Varghese N."/>
            <person name="Submissions S."/>
        </authorList>
    </citation>
    <scope>NUCLEOTIDE SEQUENCE [LARGE SCALE GENOMIC DNA]</scope>
    <source>
        <strain evidence="10">B48,IBRC-M 10115,DSM 25386,CECT 8001</strain>
    </source>
</reference>
<organism evidence="9 10">
    <name type="scientific">Mesobacillus persicus</name>
    <dbReference type="NCBI Taxonomy" id="930146"/>
    <lineage>
        <taxon>Bacteria</taxon>
        <taxon>Bacillati</taxon>
        <taxon>Bacillota</taxon>
        <taxon>Bacilli</taxon>
        <taxon>Bacillales</taxon>
        <taxon>Bacillaceae</taxon>
        <taxon>Mesobacillus</taxon>
    </lineage>
</organism>
<keyword evidence="5 6" id="KW-0413">Isomerase</keyword>
<evidence type="ECO:0000313" key="10">
    <source>
        <dbReference type="Proteomes" id="UP000198553"/>
    </source>
</evidence>
<dbReference type="PROSITE" id="PS50198">
    <property type="entry name" value="PPIC_PPIASE_2"/>
    <property type="match status" value="1"/>
</dbReference>
<dbReference type="Pfam" id="PF13145">
    <property type="entry name" value="Rotamase_2"/>
    <property type="match status" value="1"/>
</dbReference>
<keyword evidence="7" id="KW-0472">Membrane</keyword>
<dbReference type="EMBL" id="FOBW01000022">
    <property type="protein sequence ID" value="SEN83575.1"/>
    <property type="molecule type" value="Genomic_DNA"/>
</dbReference>
<dbReference type="PROSITE" id="PS01096">
    <property type="entry name" value="PPIC_PPIASE_1"/>
    <property type="match status" value="1"/>
</dbReference>
<dbReference type="Proteomes" id="UP000198553">
    <property type="component" value="Unassembled WGS sequence"/>
</dbReference>
<feature type="transmembrane region" description="Helical" evidence="7">
    <location>
        <begin position="6"/>
        <end position="26"/>
    </location>
</feature>
<sequence>MEKKQLRLAVLILAIVNVLTIVFFLLKPDASRETVATVGNDKITRQEWLNELETRYGEDTLRDLVDKKVIETLASDYDIKVSDSDLEQELTMYKALYGTQGQFSGEEWEEQVKLSLLLEELLTKDAMFPEEDLKEYYHQNRDFYDIQASYHLSQIIVKSFAEADQTVKELEEGSSFAALAMERSRDEFSANYGGDIGFVSENDETVEQTILTAVQDMKPGTWSEPIQLDSGYAVIFLHEKLEGQEYSFEDVKEQIRRQMAIEQMEIPVSAQAFWEEAEVSWFYGNEEEKE</sequence>
<keyword evidence="10" id="KW-1185">Reference proteome</keyword>
<evidence type="ECO:0000256" key="1">
    <source>
        <dbReference type="ARBA" id="ARBA00000971"/>
    </source>
</evidence>
<accession>A0A1H8JSU5</accession>
<dbReference type="PANTHER" id="PTHR47245:SF1">
    <property type="entry name" value="FOLDASE PROTEIN PRSA"/>
    <property type="match status" value="1"/>
</dbReference>
<evidence type="ECO:0000256" key="7">
    <source>
        <dbReference type="SAM" id="Phobius"/>
    </source>
</evidence>
<dbReference type="RefSeq" id="WP_090750046.1">
    <property type="nucleotide sequence ID" value="NZ_FOBW01000022.1"/>
</dbReference>
<dbReference type="SUPFAM" id="SSF109998">
    <property type="entry name" value="Triger factor/SurA peptide-binding domain-like"/>
    <property type="match status" value="1"/>
</dbReference>
<dbReference type="InterPro" id="IPR046357">
    <property type="entry name" value="PPIase_dom_sf"/>
</dbReference>
<gene>
    <name evidence="9" type="ORF">SAMN05192533_12249</name>
</gene>
<dbReference type="STRING" id="930146.SAMN05192533_12249"/>
<dbReference type="InterPro" id="IPR023058">
    <property type="entry name" value="PPIase_PpiC_CS"/>
</dbReference>
<feature type="domain" description="PpiC" evidence="8">
    <location>
        <begin position="147"/>
        <end position="239"/>
    </location>
</feature>
<dbReference type="OrthoDB" id="2677468at2"/>
<keyword evidence="7" id="KW-1133">Transmembrane helix</keyword>
<keyword evidence="3" id="KW-0732">Signal</keyword>
<evidence type="ECO:0000259" key="8">
    <source>
        <dbReference type="PROSITE" id="PS50198"/>
    </source>
</evidence>
<dbReference type="PANTHER" id="PTHR47245">
    <property type="entry name" value="PEPTIDYLPROLYL ISOMERASE"/>
    <property type="match status" value="1"/>
</dbReference>
<proteinExistence type="predicted"/>
<dbReference type="Gene3D" id="3.10.50.40">
    <property type="match status" value="1"/>
</dbReference>
<dbReference type="Gene3D" id="1.10.4030.10">
    <property type="entry name" value="Porin chaperone SurA, peptide-binding domain"/>
    <property type="match status" value="1"/>
</dbReference>
<evidence type="ECO:0000256" key="3">
    <source>
        <dbReference type="ARBA" id="ARBA00022729"/>
    </source>
</evidence>
<evidence type="ECO:0000256" key="2">
    <source>
        <dbReference type="ARBA" id="ARBA00013194"/>
    </source>
</evidence>
<keyword evidence="4 6" id="KW-0697">Rotamase</keyword>
<dbReference type="InterPro" id="IPR050245">
    <property type="entry name" value="PrsA_foldase"/>
</dbReference>
<dbReference type="SUPFAM" id="SSF54534">
    <property type="entry name" value="FKBP-like"/>
    <property type="match status" value="1"/>
</dbReference>
<evidence type="ECO:0000256" key="5">
    <source>
        <dbReference type="ARBA" id="ARBA00023235"/>
    </source>
</evidence>
<dbReference type="EC" id="5.2.1.8" evidence="2"/>